<feature type="region of interest" description="Disordered" evidence="1">
    <location>
        <begin position="458"/>
        <end position="510"/>
    </location>
</feature>
<dbReference type="OrthoDB" id="6516994at2759"/>
<organism evidence="2">
    <name type="scientific">Medioppia subpectinata</name>
    <dbReference type="NCBI Taxonomy" id="1979941"/>
    <lineage>
        <taxon>Eukaryota</taxon>
        <taxon>Metazoa</taxon>
        <taxon>Ecdysozoa</taxon>
        <taxon>Arthropoda</taxon>
        <taxon>Chelicerata</taxon>
        <taxon>Arachnida</taxon>
        <taxon>Acari</taxon>
        <taxon>Acariformes</taxon>
        <taxon>Sarcoptiformes</taxon>
        <taxon>Oribatida</taxon>
        <taxon>Brachypylina</taxon>
        <taxon>Oppioidea</taxon>
        <taxon>Oppiidae</taxon>
        <taxon>Medioppia</taxon>
    </lineage>
</organism>
<sequence>MAFPLEESSPLNGEQRVSIIGSVPGEGIQTTPETTSESPVTTTLTPTTEESPVTTEDSDKKLDDIEGQNNENSGLIIANADDEDDRNGETGEEKTNPRLVFIERLMGLHLTAPLNGQKEAERDDNSAVDSEPQMPFSMDGSRNPFDKVNAKWSTRMRKFSIPLLQQQQQFTPPETPNPLLRVAAAAMMTRLLAAAARAHNNGPMMGKDKDDEGEDETVPILLASMRSDDNREPPMYGRPMPRPPMMRPPMRPPIKIIGQPQQRMGSVNIPQRIYSAQMIPQRSPVVQQRALPPYQPVIVMLAHVPMQMAESRMGASQERYNDLGPYYASQPQQHSMPIYPQVPYALPIGYHPMQRQMGQMEMPTPVHIPIPVASYHRPVYQSPYQSYQREPNQYQSQYPSQYQRQSSRPVIEIPIEIPIPVHVPSATKLKLWREYVGAKHAAQPGVRYIPVAVNTADDSQTLPAGNHDNSDSQPNQDQSEAMAESHSQPAFVILTDDSPDGQPIDAPQHH</sequence>
<dbReference type="EMBL" id="CAJPIZ010001853">
    <property type="protein sequence ID" value="CAG2104158.1"/>
    <property type="molecule type" value="Genomic_DNA"/>
</dbReference>
<feature type="region of interest" description="Disordered" evidence="1">
    <location>
        <begin position="386"/>
        <end position="405"/>
    </location>
</feature>
<feature type="compositionally biased region" description="Basic and acidic residues" evidence="1">
    <location>
        <begin position="87"/>
        <end position="96"/>
    </location>
</feature>
<name>A0A7R9KKX9_9ACAR</name>
<reference evidence="2" key="1">
    <citation type="submission" date="2020-11" db="EMBL/GenBank/DDBJ databases">
        <authorList>
            <person name="Tran Van P."/>
        </authorList>
    </citation>
    <scope>NUCLEOTIDE SEQUENCE</scope>
</reference>
<feature type="compositionally biased region" description="Low complexity" evidence="1">
    <location>
        <begin position="30"/>
        <end position="55"/>
    </location>
</feature>
<dbReference type="AlphaFoldDB" id="A0A7R9KKX9"/>
<feature type="region of interest" description="Disordered" evidence="1">
    <location>
        <begin position="227"/>
        <end position="247"/>
    </location>
</feature>
<gene>
    <name evidence="2" type="ORF">OSB1V03_LOCUS4179</name>
</gene>
<feature type="region of interest" description="Disordered" evidence="1">
    <location>
        <begin position="112"/>
        <end position="144"/>
    </location>
</feature>
<feature type="region of interest" description="Disordered" evidence="1">
    <location>
        <begin position="1"/>
        <end position="96"/>
    </location>
</feature>
<accession>A0A7R9KKX9</accession>
<protein>
    <submittedName>
        <fullName evidence="2">Uncharacterized protein</fullName>
    </submittedName>
</protein>
<proteinExistence type="predicted"/>
<evidence type="ECO:0000256" key="1">
    <source>
        <dbReference type="SAM" id="MobiDB-lite"/>
    </source>
</evidence>
<keyword evidence="3" id="KW-1185">Reference proteome</keyword>
<dbReference type="EMBL" id="OC856428">
    <property type="protein sequence ID" value="CAD7623728.1"/>
    <property type="molecule type" value="Genomic_DNA"/>
</dbReference>
<dbReference type="Proteomes" id="UP000759131">
    <property type="component" value="Unassembled WGS sequence"/>
</dbReference>
<evidence type="ECO:0000313" key="3">
    <source>
        <dbReference type="Proteomes" id="UP000759131"/>
    </source>
</evidence>
<feature type="compositionally biased region" description="Low complexity" evidence="1">
    <location>
        <begin position="393"/>
        <end position="405"/>
    </location>
</feature>
<evidence type="ECO:0000313" key="2">
    <source>
        <dbReference type="EMBL" id="CAD7623728.1"/>
    </source>
</evidence>